<evidence type="ECO:0000256" key="8">
    <source>
        <dbReference type="ARBA" id="ARBA00023136"/>
    </source>
</evidence>
<dbReference type="EC" id="3.1.3.62" evidence="4"/>
<comment type="subcellular location">
    <subcellularLocation>
        <location evidence="1">Membrane</location>
    </subcellularLocation>
</comment>
<feature type="compositionally biased region" description="Gly residues" evidence="14">
    <location>
        <begin position="161"/>
        <end position="172"/>
    </location>
</feature>
<dbReference type="PANTHER" id="PTHR20963:SF8">
    <property type="entry name" value="MULTIPLE INOSITOL POLYPHOSPHATE PHOSPHATASE 1"/>
    <property type="match status" value="1"/>
</dbReference>
<evidence type="ECO:0000256" key="3">
    <source>
        <dbReference type="ARBA" id="ARBA00012976"/>
    </source>
</evidence>
<comment type="catalytic activity">
    <reaction evidence="10">
        <text>1D-myo-inositol 1,2,5,6-tetrakisphosphate + H2O = 1D-myo-inositol 1,2,6-trisphosphate + phosphate</text>
        <dbReference type="Rhea" id="RHEA:77119"/>
        <dbReference type="ChEBI" id="CHEBI:15377"/>
        <dbReference type="ChEBI" id="CHEBI:43474"/>
        <dbReference type="ChEBI" id="CHEBI:195535"/>
        <dbReference type="ChEBI" id="CHEBI:195537"/>
        <dbReference type="EC" id="3.1.3.62"/>
    </reaction>
    <physiologicalReaction direction="left-to-right" evidence="10">
        <dbReference type="Rhea" id="RHEA:77120"/>
    </physiologicalReaction>
</comment>
<dbReference type="GO" id="GO:0052745">
    <property type="term" value="F:inositol phosphate phosphatase activity"/>
    <property type="evidence" value="ECO:0007669"/>
    <property type="project" value="TreeGrafter"/>
</dbReference>
<feature type="region of interest" description="Disordered" evidence="14">
    <location>
        <begin position="101"/>
        <end position="174"/>
    </location>
</feature>
<keyword evidence="7" id="KW-0378">Hydrolase</keyword>
<dbReference type="SUPFAM" id="SSF53254">
    <property type="entry name" value="Phosphoglycerate mutase-like"/>
    <property type="match status" value="1"/>
</dbReference>
<comment type="catalytic activity">
    <reaction evidence="12">
        <text>1D-myo-inositol hexakisphosphate + H2O = 1D-myo-inositol 1,2,4,5,6-pentakisphosphate + phosphate</text>
        <dbReference type="Rhea" id="RHEA:16989"/>
        <dbReference type="ChEBI" id="CHEBI:15377"/>
        <dbReference type="ChEBI" id="CHEBI:43474"/>
        <dbReference type="ChEBI" id="CHEBI:57798"/>
        <dbReference type="ChEBI" id="CHEBI:58130"/>
        <dbReference type="EC" id="3.1.3.62"/>
    </reaction>
    <physiologicalReaction direction="left-to-right" evidence="12">
        <dbReference type="Rhea" id="RHEA:16990"/>
    </physiologicalReaction>
</comment>
<sequence>MNQINTLETLFRDSRNTADYPWLSNWTAPFPDTTYMGGELHPIGADELWGLAYRLRKRFPSLALQPYLPKRFPVVSTQVARTAASASAFTSGFFPAVASVDPRDDSPEVRPAPASHAPILDSQLYTRHMHIRSPDEDDTAPQRDQAPGQAAAKAGSAANGNGNGNGINGQDGGVSVLELDGSGLRRSTLHRRASGPTLSALDELDESLHDVPIVRRPQAVAMSMAPKDADPLLRFFDVCPAYAQHDEFTEEWMDSWMQGHWARLLPSLEQRLGLSRPMDPCEVEALWQLCLLEAGLLGRADGACTLFEPEEAVLLEWVEDVHLMETQSWGAPINYQIAAPLLRDAALALRQAAQGNGAPGTEAPAARLLFAHCETLVPLATLLGLFQPAAPPPEAAPGGAAEAAVPAGPAQRHLRAVDSVEDLGVLVAGLQRLNARGPDGAPLPLPLRSEDSHACYQGRTPTPDAVPPPPGWRPLLPLEDGRLFKGARVAPFAANMAFVLYRRKAGAASGSPQHVVRLLYNEQVLPIPGCSKVGAGGDCDLEEFLELVKDKIDPDALQKLCGAAGGGETVAGDGGASTMYARAQGGAAAAEAEAEAPGRS</sequence>
<evidence type="ECO:0000256" key="14">
    <source>
        <dbReference type="SAM" id="MobiDB-lite"/>
    </source>
</evidence>
<organism evidence="15 16">
    <name type="scientific">Edaphochlamys debaryana</name>
    <dbReference type="NCBI Taxonomy" id="47281"/>
    <lineage>
        <taxon>Eukaryota</taxon>
        <taxon>Viridiplantae</taxon>
        <taxon>Chlorophyta</taxon>
        <taxon>core chlorophytes</taxon>
        <taxon>Chlorophyceae</taxon>
        <taxon>CS clade</taxon>
        <taxon>Chlamydomonadales</taxon>
        <taxon>Chlamydomonadales incertae sedis</taxon>
        <taxon>Edaphochlamys</taxon>
    </lineage>
</organism>
<evidence type="ECO:0000256" key="4">
    <source>
        <dbReference type="ARBA" id="ARBA00013040"/>
    </source>
</evidence>
<keyword evidence="6" id="KW-0732">Signal</keyword>
<dbReference type="GO" id="GO:0034417">
    <property type="term" value="F:bisphosphoglycerate 3-phosphatase activity"/>
    <property type="evidence" value="ECO:0007669"/>
    <property type="project" value="UniProtKB-EC"/>
</dbReference>
<comment type="similarity">
    <text evidence="2">Belongs to the histidine acid phosphatase family. MINPP1 subfamily.</text>
</comment>
<dbReference type="PANTHER" id="PTHR20963">
    <property type="entry name" value="MULTIPLE INOSITOL POLYPHOSPHATE PHOSPHATASE-RELATED"/>
    <property type="match status" value="1"/>
</dbReference>
<dbReference type="EC" id="3.1.3.80" evidence="3"/>
<evidence type="ECO:0000256" key="9">
    <source>
        <dbReference type="ARBA" id="ARBA00031642"/>
    </source>
</evidence>
<dbReference type="Gene3D" id="3.40.50.1240">
    <property type="entry name" value="Phosphoglycerate mutase-like"/>
    <property type="match status" value="3"/>
</dbReference>
<protein>
    <recommendedName>
        <fullName evidence="5">Multiple inositol polyphosphate phosphatase 1</fullName>
        <ecNumber evidence="4">3.1.3.62</ecNumber>
        <ecNumber evidence="3">3.1.3.80</ecNumber>
    </recommendedName>
    <alternativeName>
        <fullName evidence="9">2,3-bisphosphoglycerate 3-phosphatase</fullName>
    </alternativeName>
</protein>
<dbReference type="EMBL" id="JAEHOE010000026">
    <property type="protein sequence ID" value="KAG2495100.1"/>
    <property type="molecule type" value="Genomic_DNA"/>
</dbReference>
<comment type="caution">
    <text evidence="15">The sequence shown here is derived from an EMBL/GenBank/DDBJ whole genome shotgun (WGS) entry which is preliminary data.</text>
</comment>
<dbReference type="GO" id="GO:0003993">
    <property type="term" value="F:acid phosphatase activity"/>
    <property type="evidence" value="ECO:0007669"/>
    <property type="project" value="TreeGrafter"/>
</dbReference>
<dbReference type="Pfam" id="PF00328">
    <property type="entry name" value="His_Phos_2"/>
    <property type="match status" value="2"/>
</dbReference>
<keyword evidence="8" id="KW-0472">Membrane</keyword>
<evidence type="ECO:0000256" key="6">
    <source>
        <dbReference type="ARBA" id="ARBA00022729"/>
    </source>
</evidence>
<dbReference type="InterPro" id="IPR000560">
    <property type="entry name" value="His_Pase_clade-2"/>
</dbReference>
<gene>
    <name evidence="15" type="ORF">HYH03_006711</name>
</gene>
<evidence type="ECO:0000256" key="10">
    <source>
        <dbReference type="ARBA" id="ARBA00043668"/>
    </source>
</evidence>
<evidence type="ECO:0000256" key="12">
    <source>
        <dbReference type="ARBA" id="ARBA00043691"/>
    </source>
</evidence>
<dbReference type="GO" id="GO:0016020">
    <property type="term" value="C:membrane"/>
    <property type="evidence" value="ECO:0007669"/>
    <property type="project" value="UniProtKB-SubCell"/>
</dbReference>
<feature type="region of interest" description="Disordered" evidence="14">
    <location>
        <begin position="450"/>
        <end position="471"/>
    </location>
</feature>
<evidence type="ECO:0000256" key="13">
    <source>
        <dbReference type="ARBA" id="ARBA00043832"/>
    </source>
</evidence>
<feature type="compositionally biased region" description="Low complexity" evidence="14">
    <location>
        <begin position="145"/>
        <end position="160"/>
    </location>
</feature>
<evidence type="ECO:0000256" key="11">
    <source>
        <dbReference type="ARBA" id="ARBA00043671"/>
    </source>
</evidence>
<evidence type="ECO:0000256" key="2">
    <source>
        <dbReference type="ARBA" id="ARBA00008422"/>
    </source>
</evidence>
<dbReference type="Proteomes" id="UP000612055">
    <property type="component" value="Unassembled WGS sequence"/>
</dbReference>
<keyword evidence="16" id="KW-1185">Reference proteome</keyword>
<name>A0A836BZW3_9CHLO</name>
<evidence type="ECO:0000256" key="1">
    <source>
        <dbReference type="ARBA" id="ARBA00004370"/>
    </source>
</evidence>
<reference evidence="15" key="1">
    <citation type="journal article" date="2020" name="bioRxiv">
        <title>Comparative genomics of Chlamydomonas.</title>
        <authorList>
            <person name="Craig R.J."/>
            <person name="Hasan A.R."/>
            <person name="Ness R.W."/>
            <person name="Keightley P.D."/>
        </authorList>
    </citation>
    <scope>NUCLEOTIDE SEQUENCE</scope>
    <source>
        <strain evidence="15">CCAP 11/70</strain>
    </source>
</reference>
<evidence type="ECO:0000256" key="5">
    <source>
        <dbReference type="ARBA" id="ARBA00018097"/>
    </source>
</evidence>
<dbReference type="OrthoDB" id="6509975at2759"/>
<evidence type="ECO:0000313" key="16">
    <source>
        <dbReference type="Proteomes" id="UP000612055"/>
    </source>
</evidence>
<dbReference type="InterPro" id="IPR029033">
    <property type="entry name" value="His_PPase_superfam"/>
</dbReference>
<evidence type="ECO:0000256" key="7">
    <source>
        <dbReference type="ARBA" id="ARBA00022801"/>
    </source>
</evidence>
<comment type="catalytic activity">
    <reaction evidence="11">
        <text>1D-myo-inositol 1,2,4,5,6-pentakisphosphate + H2O = 1D-myo-inositol 1,2,5,6-tetrakisphosphate + phosphate</text>
        <dbReference type="Rhea" id="RHEA:77115"/>
        <dbReference type="ChEBI" id="CHEBI:15377"/>
        <dbReference type="ChEBI" id="CHEBI:43474"/>
        <dbReference type="ChEBI" id="CHEBI:57798"/>
        <dbReference type="ChEBI" id="CHEBI:195535"/>
        <dbReference type="EC" id="3.1.3.62"/>
    </reaction>
    <physiologicalReaction direction="left-to-right" evidence="11">
        <dbReference type="Rhea" id="RHEA:77116"/>
    </physiologicalReaction>
</comment>
<comment type="catalytic activity">
    <reaction evidence="13">
        <text>(2R)-2,3-bisphosphoglycerate + H2O = (2R)-2-phosphoglycerate + phosphate</text>
        <dbReference type="Rhea" id="RHEA:27381"/>
        <dbReference type="ChEBI" id="CHEBI:15377"/>
        <dbReference type="ChEBI" id="CHEBI:43474"/>
        <dbReference type="ChEBI" id="CHEBI:58248"/>
        <dbReference type="ChEBI" id="CHEBI:58289"/>
        <dbReference type="EC" id="3.1.3.80"/>
    </reaction>
    <physiologicalReaction direction="left-to-right" evidence="13">
        <dbReference type="Rhea" id="RHEA:27382"/>
    </physiologicalReaction>
</comment>
<accession>A0A836BZW3</accession>
<proteinExistence type="inferred from homology"/>
<dbReference type="AlphaFoldDB" id="A0A836BZW3"/>
<evidence type="ECO:0000313" key="15">
    <source>
        <dbReference type="EMBL" id="KAG2495100.1"/>
    </source>
</evidence>